<dbReference type="Pfam" id="PF04264">
    <property type="entry name" value="YceI"/>
    <property type="match status" value="1"/>
</dbReference>
<name>A0A4Y6PQB5_PERCE</name>
<protein>
    <submittedName>
        <fullName evidence="2">YceI family protein</fullName>
    </submittedName>
</protein>
<sequence>MSWNFDAAHSKIGFAVRHMMISKVRGDFKEFDVDLRLDPHNLEDSSVSVTVQVDSIDTNNADRDGHLRSADFFATDEYPTMTFESTGFRDAGDGDVEITGDLTIKGTTHEITLTGEQLGPVKSPFGGKSVGYSLTGELDREAFGLTWNQAMETGGVLVGKKVEIVVEAEVTKADEE</sequence>
<dbReference type="PANTHER" id="PTHR34406">
    <property type="entry name" value="PROTEIN YCEI"/>
    <property type="match status" value="1"/>
</dbReference>
<reference evidence="2 3" key="1">
    <citation type="submission" date="2019-06" db="EMBL/GenBank/DDBJ databases">
        <title>Persicimonas caeni gen. nov., sp. nov., a predatory bacterium isolated from solar saltern.</title>
        <authorList>
            <person name="Wang S."/>
        </authorList>
    </citation>
    <scope>NUCLEOTIDE SEQUENCE [LARGE SCALE GENOMIC DNA]</scope>
    <source>
        <strain evidence="2 3">YN101</strain>
    </source>
</reference>
<dbReference type="SMART" id="SM00867">
    <property type="entry name" value="YceI"/>
    <property type="match status" value="1"/>
</dbReference>
<dbReference type="Proteomes" id="UP000315995">
    <property type="component" value="Chromosome"/>
</dbReference>
<dbReference type="PANTHER" id="PTHR34406:SF1">
    <property type="entry name" value="PROTEIN YCEI"/>
    <property type="match status" value="1"/>
</dbReference>
<evidence type="ECO:0000259" key="1">
    <source>
        <dbReference type="SMART" id="SM00867"/>
    </source>
</evidence>
<dbReference type="SUPFAM" id="SSF101874">
    <property type="entry name" value="YceI-like"/>
    <property type="match status" value="1"/>
</dbReference>
<accession>A0A5B8Y7R3</accession>
<dbReference type="OrthoDB" id="9811006at2"/>
<gene>
    <name evidence="2" type="ORF">FIV42_07110</name>
</gene>
<keyword evidence="3" id="KW-1185">Reference proteome</keyword>
<dbReference type="RefSeq" id="WP_141197000.1">
    <property type="nucleotide sequence ID" value="NZ_CP041186.1"/>
</dbReference>
<evidence type="ECO:0000313" key="3">
    <source>
        <dbReference type="Proteomes" id="UP000315995"/>
    </source>
</evidence>
<feature type="domain" description="Lipid/polyisoprenoid-binding YceI-like" evidence="1">
    <location>
        <begin position="2"/>
        <end position="171"/>
    </location>
</feature>
<organism evidence="2 3">
    <name type="scientific">Persicimonas caeni</name>
    <dbReference type="NCBI Taxonomy" id="2292766"/>
    <lineage>
        <taxon>Bacteria</taxon>
        <taxon>Deltaproteobacteria</taxon>
        <taxon>Bradymonadales</taxon>
        <taxon>Bradymonadaceae</taxon>
        <taxon>Persicimonas</taxon>
    </lineage>
</organism>
<dbReference type="InterPro" id="IPR036761">
    <property type="entry name" value="TTHA0802/YceI-like_sf"/>
</dbReference>
<accession>A0A4Y6PQB5</accession>
<dbReference type="EMBL" id="CP041186">
    <property type="protein sequence ID" value="QDG50508.1"/>
    <property type="molecule type" value="Genomic_DNA"/>
</dbReference>
<dbReference type="AlphaFoldDB" id="A0A4Y6PQB5"/>
<evidence type="ECO:0000313" key="2">
    <source>
        <dbReference type="EMBL" id="QDG50508.1"/>
    </source>
</evidence>
<dbReference type="InterPro" id="IPR007372">
    <property type="entry name" value="Lipid/polyisoprenoid-bd_YceI"/>
</dbReference>
<proteinExistence type="predicted"/>
<dbReference type="Gene3D" id="2.40.128.110">
    <property type="entry name" value="Lipid/polyisoprenoid-binding, YceI-like"/>
    <property type="match status" value="1"/>
</dbReference>